<dbReference type="RefSeq" id="WP_058861054.1">
    <property type="nucleotide sequence ID" value="NZ_LPXO01000002.1"/>
</dbReference>
<evidence type="ECO:0008006" key="3">
    <source>
        <dbReference type="Google" id="ProtNLM"/>
    </source>
</evidence>
<evidence type="ECO:0000313" key="1">
    <source>
        <dbReference type="EMBL" id="KUF11936.1"/>
    </source>
</evidence>
<comment type="caution">
    <text evidence="1">The sequence shown here is derived from an EMBL/GenBank/DDBJ whole genome shotgun (WGS) entry which is preliminary data.</text>
</comment>
<dbReference type="AlphaFoldDB" id="A0A0W7WMW8"/>
<dbReference type="EMBL" id="LPXO01000002">
    <property type="protein sequence ID" value="KUF11936.1"/>
    <property type="molecule type" value="Genomic_DNA"/>
</dbReference>
<dbReference type="InterPro" id="IPR021508">
    <property type="entry name" value="Gp17-like"/>
</dbReference>
<proteinExistence type="predicted"/>
<dbReference type="OrthoDB" id="7644395at2"/>
<name>A0A0W7WMW8_9RHOB</name>
<sequence>MTYALSGPLQAAVYARLSGDAALDALVGDHVYDALPAGPLPALYVALGPERVRDASDGSDGGALHDFIVSVVTGSAGFQGAKQAAAAISDALCGAEMTLSRGQVVGLWFLKAKAARETGGLRRIDLTFRARVEDSAAA</sequence>
<protein>
    <recommendedName>
        <fullName evidence="3">Gene transfer agent protein</fullName>
    </recommendedName>
</protein>
<dbReference type="Gene3D" id="3.30.2000.30">
    <property type="match status" value="1"/>
</dbReference>
<keyword evidence="2" id="KW-1185">Reference proteome</keyword>
<accession>A0A0W7WMW8</accession>
<dbReference type="Proteomes" id="UP000054396">
    <property type="component" value="Unassembled WGS sequence"/>
</dbReference>
<reference evidence="1 2" key="1">
    <citation type="submission" date="2015-12" db="EMBL/GenBank/DDBJ databases">
        <authorList>
            <person name="Shamseldin A."/>
            <person name="Moawad H."/>
            <person name="Abd El-Rahim W.M."/>
            <person name="Sadowsky M.J."/>
        </authorList>
    </citation>
    <scope>NUCLEOTIDE SEQUENCE [LARGE SCALE GENOMIC DNA]</scope>
    <source>
        <strain evidence="1 2">SJ5A-1</strain>
    </source>
</reference>
<dbReference type="Pfam" id="PF11367">
    <property type="entry name" value="Tail_completion_gp17"/>
    <property type="match status" value="1"/>
</dbReference>
<dbReference type="STRING" id="1685382.AVJ23_04990"/>
<evidence type="ECO:0000313" key="2">
    <source>
        <dbReference type="Proteomes" id="UP000054396"/>
    </source>
</evidence>
<dbReference type="InterPro" id="IPR053745">
    <property type="entry name" value="Viral_Tail_Comp_sf"/>
</dbReference>
<gene>
    <name evidence="1" type="ORF">AVJ23_04990</name>
</gene>
<organism evidence="1 2">
    <name type="scientific">Pseudoponticoccus marisrubri</name>
    <dbReference type="NCBI Taxonomy" id="1685382"/>
    <lineage>
        <taxon>Bacteria</taxon>
        <taxon>Pseudomonadati</taxon>
        <taxon>Pseudomonadota</taxon>
        <taxon>Alphaproteobacteria</taxon>
        <taxon>Rhodobacterales</taxon>
        <taxon>Roseobacteraceae</taxon>
        <taxon>Pseudoponticoccus</taxon>
    </lineage>
</organism>